<dbReference type="RefSeq" id="WP_207030259.1">
    <property type="nucleotide sequence ID" value="NZ_JAFLNM010000005.1"/>
</dbReference>
<dbReference type="InterPro" id="IPR005151">
    <property type="entry name" value="Tail-specific_protease"/>
</dbReference>
<dbReference type="Proteomes" id="UP000664807">
    <property type="component" value="Unassembled WGS sequence"/>
</dbReference>
<protein>
    <submittedName>
        <fullName evidence="2">Peptidase S41</fullName>
    </submittedName>
</protein>
<name>A0ABS3FJF2_9FLAO</name>
<dbReference type="PANTHER" id="PTHR32060:SF22">
    <property type="entry name" value="CARBOXYL-TERMINAL-PROCESSING PEPTIDASE 3, CHLOROPLASTIC"/>
    <property type="match status" value="1"/>
</dbReference>
<dbReference type="EMBL" id="JAFLNM010000005">
    <property type="protein sequence ID" value="MBO0343289.1"/>
    <property type="molecule type" value="Genomic_DNA"/>
</dbReference>
<keyword evidence="3" id="KW-1185">Reference proteome</keyword>
<evidence type="ECO:0000313" key="2">
    <source>
        <dbReference type="EMBL" id="MBO0343289.1"/>
    </source>
</evidence>
<comment type="caution">
    <text evidence="2">The sequence shown here is derived from an EMBL/GenBank/DDBJ whole genome shotgun (WGS) entry which is preliminary data.</text>
</comment>
<evidence type="ECO:0000313" key="3">
    <source>
        <dbReference type="Proteomes" id="UP000664807"/>
    </source>
</evidence>
<reference evidence="2 3" key="1">
    <citation type="submission" date="2021-03" db="EMBL/GenBank/DDBJ databases">
        <title>Muricauda lutimaris sp. nov. and Muricauda ruestringensis sp. nov, two marine members of the Flavobacteriaceae isolated from deep sea sediments of Western Pacific.</title>
        <authorList>
            <person name="Zhao S."/>
            <person name="Liu R."/>
        </authorList>
    </citation>
    <scope>NUCLEOTIDE SEQUENCE [LARGE SCALE GENOMIC DNA]</scope>
    <source>
        <strain evidence="2 3">BC31-3-A3</strain>
    </source>
</reference>
<dbReference type="PANTHER" id="PTHR32060">
    <property type="entry name" value="TAIL-SPECIFIC PROTEASE"/>
    <property type="match status" value="1"/>
</dbReference>
<dbReference type="InterPro" id="IPR029045">
    <property type="entry name" value="ClpP/crotonase-like_dom_sf"/>
</dbReference>
<gene>
    <name evidence="2" type="ORF">J0654_16660</name>
</gene>
<accession>A0ABS3FJF2</accession>
<sequence>MKTIFSPSIPLDKLLLAIILFCCTNLAAQHHFSKKEILEDLVFLKESLAETHYNLYAYTPKSEFDVNYNQIKQEIKKDSFSLLEATSIFQKVISKANNGHTEIGFPGTSYGKYANAGGTLFPLEIAFENNKALIRKNWSSTGSITIGSEILSINGAAITDILSDIYPLISAERTYFKNAKLELYSFPRYYWQVYGKHDSFKVAIKSNGITKTYRIDAVDVIQGYEMKRTELIDSERNLKFIDESAYLKPGNFGGDEEKYQKFIDSAFITIKKKESKNLIVDLRNNGGGDDSYSDYLVSHFADRPFKWNSSFKLKTSAFLKEHTRKNYDTTSTFWQSVLNHKNGEVYEYEIETYQPQPESKRFLGNVYVLVNRQSHSQATVTAAQIQDYGFGTIVGEETGEYPSLYASIFQFELPNTRISVNVSKGKIIRVNGSTKEEGVIPDIHIKDHLLDEDDEILDGLLELTNQDN</sequence>
<organism evidence="2 3">
    <name type="scientific">Flagellimonas profundi</name>
    <dbReference type="NCBI Taxonomy" id="2915620"/>
    <lineage>
        <taxon>Bacteria</taxon>
        <taxon>Pseudomonadati</taxon>
        <taxon>Bacteroidota</taxon>
        <taxon>Flavobacteriia</taxon>
        <taxon>Flavobacteriales</taxon>
        <taxon>Flavobacteriaceae</taxon>
        <taxon>Flagellimonas</taxon>
    </lineage>
</organism>
<evidence type="ECO:0000259" key="1">
    <source>
        <dbReference type="Pfam" id="PF03572"/>
    </source>
</evidence>
<dbReference type="SUPFAM" id="SSF52096">
    <property type="entry name" value="ClpP/crotonase"/>
    <property type="match status" value="1"/>
</dbReference>
<dbReference type="Gene3D" id="3.90.226.10">
    <property type="entry name" value="2-enoyl-CoA Hydratase, Chain A, domain 1"/>
    <property type="match status" value="1"/>
</dbReference>
<feature type="domain" description="Tail specific protease" evidence="1">
    <location>
        <begin position="245"/>
        <end position="445"/>
    </location>
</feature>
<dbReference type="Pfam" id="PF03572">
    <property type="entry name" value="Peptidase_S41"/>
    <property type="match status" value="1"/>
</dbReference>
<proteinExistence type="predicted"/>